<evidence type="ECO:0000256" key="4">
    <source>
        <dbReference type="ARBA" id="ARBA00022827"/>
    </source>
</evidence>
<dbReference type="EC" id="1.-.-.-" evidence="12"/>
<evidence type="ECO:0000259" key="11">
    <source>
        <dbReference type="Pfam" id="PF07992"/>
    </source>
</evidence>
<dbReference type="SUPFAM" id="SSF51905">
    <property type="entry name" value="FAD/NAD(P)-binding domain"/>
    <property type="match status" value="1"/>
</dbReference>
<keyword evidence="6 9" id="KW-0560">Oxidoreductase</keyword>
<dbReference type="Pfam" id="PF02852">
    <property type="entry name" value="Pyr_redox_dim"/>
    <property type="match status" value="1"/>
</dbReference>
<feature type="domain" description="Pyridine nucleotide-disulphide oxidoreductase dimerisation" evidence="10">
    <location>
        <begin position="353"/>
        <end position="460"/>
    </location>
</feature>
<keyword evidence="8 9" id="KW-0676">Redox-active center</keyword>
<dbReference type="EMBL" id="JBHSLD010000014">
    <property type="protein sequence ID" value="MFC5381933.1"/>
    <property type="molecule type" value="Genomic_DNA"/>
</dbReference>
<dbReference type="Gene3D" id="3.50.50.60">
    <property type="entry name" value="FAD/NAD(P)-binding domain"/>
    <property type="match status" value="2"/>
</dbReference>
<evidence type="ECO:0000256" key="2">
    <source>
        <dbReference type="ARBA" id="ARBA00007532"/>
    </source>
</evidence>
<protein>
    <submittedName>
        <fullName evidence="12">Dihydrolipoyl dehydrogenase family protein</fullName>
        <ecNumber evidence="12">1.-.-.-</ecNumber>
    </submittedName>
</protein>
<evidence type="ECO:0000256" key="3">
    <source>
        <dbReference type="ARBA" id="ARBA00022630"/>
    </source>
</evidence>
<dbReference type="InterPro" id="IPR004099">
    <property type="entry name" value="Pyr_nucl-diS_OxRdtase_dimer"/>
</dbReference>
<dbReference type="PANTHER" id="PTHR43014">
    <property type="entry name" value="MERCURIC REDUCTASE"/>
    <property type="match status" value="1"/>
</dbReference>
<dbReference type="SUPFAM" id="SSF55424">
    <property type="entry name" value="FAD/NAD-linked reductases, dimerisation (C-terminal) domain"/>
    <property type="match status" value="1"/>
</dbReference>
<dbReference type="GO" id="GO:0016491">
    <property type="term" value="F:oxidoreductase activity"/>
    <property type="evidence" value="ECO:0007669"/>
    <property type="project" value="UniProtKB-KW"/>
</dbReference>
<name>A0ABW0GQV6_9MICO</name>
<reference evidence="13" key="1">
    <citation type="journal article" date="2019" name="Int. J. Syst. Evol. Microbiol.">
        <title>The Global Catalogue of Microorganisms (GCM) 10K type strain sequencing project: providing services to taxonomists for standard genome sequencing and annotation.</title>
        <authorList>
            <consortium name="The Broad Institute Genomics Platform"/>
            <consortium name="The Broad Institute Genome Sequencing Center for Infectious Disease"/>
            <person name="Wu L."/>
            <person name="Ma J."/>
        </authorList>
    </citation>
    <scope>NUCLEOTIDE SEQUENCE [LARGE SCALE GENOMIC DNA]</scope>
    <source>
        <strain evidence="13">CCUG 43114</strain>
    </source>
</reference>
<dbReference type="Pfam" id="PF07992">
    <property type="entry name" value="Pyr_redox_2"/>
    <property type="match status" value="1"/>
</dbReference>
<proteinExistence type="inferred from homology"/>
<evidence type="ECO:0000256" key="8">
    <source>
        <dbReference type="ARBA" id="ARBA00023284"/>
    </source>
</evidence>
<comment type="cofactor">
    <cofactor evidence="1">
        <name>FAD</name>
        <dbReference type="ChEBI" id="CHEBI:57692"/>
    </cofactor>
</comment>
<dbReference type="InterPro" id="IPR001100">
    <property type="entry name" value="Pyr_nuc-diS_OxRdtase"/>
</dbReference>
<keyword evidence="13" id="KW-1185">Reference proteome</keyword>
<accession>A0ABW0GQV6</accession>
<keyword evidence="5" id="KW-0521">NADP</keyword>
<keyword evidence="7" id="KW-1015">Disulfide bond</keyword>
<keyword evidence="4 9" id="KW-0274">FAD</keyword>
<evidence type="ECO:0000259" key="10">
    <source>
        <dbReference type="Pfam" id="PF02852"/>
    </source>
</evidence>
<comment type="caution">
    <text evidence="12">The sequence shown here is derived from an EMBL/GenBank/DDBJ whole genome shotgun (WGS) entry which is preliminary data.</text>
</comment>
<dbReference type="PIRSF" id="PIRSF000350">
    <property type="entry name" value="Mercury_reductase_MerA"/>
    <property type="match status" value="1"/>
</dbReference>
<dbReference type="RefSeq" id="WP_340270055.1">
    <property type="nucleotide sequence ID" value="NZ_JBBEOG010000005.1"/>
</dbReference>
<organism evidence="12 13">
    <name type="scientific">Aquipuribacter nitratireducens</name>
    <dbReference type="NCBI Taxonomy" id="650104"/>
    <lineage>
        <taxon>Bacteria</taxon>
        <taxon>Bacillati</taxon>
        <taxon>Actinomycetota</taxon>
        <taxon>Actinomycetes</taxon>
        <taxon>Micrococcales</taxon>
        <taxon>Intrasporangiaceae</taxon>
        <taxon>Aquipuribacter</taxon>
    </lineage>
</organism>
<evidence type="ECO:0000256" key="1">
    <source>
        <dbReference type="ARBA" id="ARBA00001974"/>
    </source>
</evidence>
<evidence type="ECO:0000313" key="12">
    <source>
        <dbReference type="EMBL" id="MFC5381933.1"/>
    </source>
</evidence>
<keyword evidence="3 9" id="KW-0285">Flavoprotein</keyword>
<dbReference type="InterPro" id="IPR016156">
    <property type="entry name" value="FAD/NAD-linked_Rdtase_dimer_sf"/>
</dbReference>
<evidence type="ECO:0000256" key="5">
    <source>
        <dbReference type="ARBA" id="ARBA00022857"/>
    </source>
</evidence>
<evidence type="ECO:0000256" key="7">
    <source>
        <dbReference type="ARBA" id="ARBA00023157"/>
    </source>
</evidence>
<dbReference type="InterPro" id="IPR036188">
    <property type="entry name" value="FAD/NAD-bd_sf"/>
</dbReference>
<evidence type="ECO:0000256" key="9">
    <source>
        <dbReference type="RuleBase" id="RU003691"/>
    </source>
</evidence>
<evidence type="ECO:0000256" key="6">
    <source>
        <dbReference type="ARBA" id="ARBA00023002"/>
    </source>
</evidence>
<gene>
    <name evidence="12" type="ORF">ACFPJ6_14215</name>
</gene>
<dbReference type="PRINTS" id="PR00411">
    <property type="entry name" value="PNDRDTASEI"/>
</dbReference>
<dbReference type="PRINTS" id="PR00368">
    <property type="entry name" value="FADPNR"/>
</dbReference>
<comment type="similarity">
    <text evidence="2 9">Belongs to the class-I pyridine nucleotide-disulfide oxidoreductase family.</text>
</comment>
<dbReference type="InterPro" id="IPR012999">
    <property type="entry name" value="Pyr_OxRdtase_I_AS"/>
</dbReference>
<dbReference type="Proteomes" id="UP001596122">
    <property type="component" value="Unassembled WGS sequence"/>
</dbReference>
<dbReference type="InterPro" id="IPR023753">
    <property type="entry name" value="FAD/NAD-binding_dom"/>
</dbReference>
<dbReference type="Gene3D" id="3.30.390.30">
    <property type="match status" value="1"/>
</dbReference>
<dbReference type="PROSITE" id="PS00076">
    <property type="entry name" value="PYRIDINE_REDOX_1"/>
    <property type="match status" value="1"/>
</dbReference>
<evidence type="ECO:0000313" key="13">
    <source>
        <dbReference type="Proteomes" id="UP001596122"/>
    </source>
</evidence>
<feature type="domain" description="FAD/NAD(P)-binding" evidence="11">
    <location>
        <begin position="11"/>
        <end position="331"/>
    </location>
</feature>
<sequence>MSDDDRSDESYDVVVVGAGPAGTTAAVRAAELGARTAVVEARRTGGTCVNTGCVPTRVLAKTARFLREIRDADAYGIDVDDVTISWPRTVAKVRAVVDQVHDAKGDQERLRRSGVDVLLEGRASFVDPHTLKLADSGRRIRADHVVLCVGGRSRRLPVPGAELARVPEEVLDLPDVPGRVAIIGAGNTGAQLVTVFSAFGSRVTLLDTAPRILAPMDEAIAEVVATSFVADGVDVRTGITTVTGLERVAGDGIRLTWEDGDGQAQRVDVDVVVMATGWPAATDGLGLEAAGVETDGPAIRVDEYLRTTADHVYAAGDANQQAMLVQAAHVEADAAACNAVLGPARRAPHHLLPSGGFTDPDYAGVGLTEAQARERDPEVVVATVPYSSLERAIIDGREEGVLKLVADRRREVLLGAHAAGEAAVEVIQSVTTAMAAGADVETLTRVEFAYPTYSAVVGEAARALLGRR</sequence>